<dbReference type="Proteomes" id="UP000321085">
    <property type="component" value="Unassembled WGS sequence"/>
</dbReference>
<name>A0A512C2I4_9HYPH</name>
<evidence type="ECO:0000313" key="1">
    <source>
        <dbReference type="EMBL" id="GEO18416.1"/>
    </source>
</evidence>
<proteinExistence type="predicted"/>
<reference evidence="1 2" key="1">
    <citation type="submission" date="2019-07" db="EMBL/GenBank/DDBJ databases">
        <title>Whole genome shotgun sequence of Microvirga aerophila NBRC 106136.</title>
        <authorList>
            <person name="Hosoyama A."/>
            <person name="Uohara A."/>
            <person name="Ohji S."/>
            <person name="Ichikawa N."/>
        </authorList>
    </citation>
    <scope>NUCLEOTIDE SEQUENCE [LARGE SCALE GENOMIC DNA]</scope>
    <source>
        <strain evidence="1 2">NBRC 106136</strain>
    </source>
</reference>
<organism evidence="1 2">
    <name type="scientific">Microvirga aerophila</name>
    <dbReference type="NCBI Taxonomy" id="670291"/>
    <lineage>
        <taxon>Bacteria</taxon>
        <taxon>Pseudomonadati</taxon>
        <taxon>Pseudomonadota</taxon>
        <taxon>Alphaproteobacteria</taxon>
        <taxon>Hyphomicrobiales</taxon>
        <taxon>Methylobacteriaceae</taxon>
        <taxon>Microvirga</taxon>
    </lineage>
</organism>
<evidence type="ECO:0000313" key="2">
    <source>
        <dbReference type="Proteomes" id="UP000321085"/>
    </source>
</evidence>
<comment type="caution">
    <text evidence="1">The sequence shown here is derived from an EMBL/GenBank/DDBJ whole genome shotgun (WGS) entry which is preliminary data.</text>
</comment>
<keyword evidence="2" id="KW-1185">Reference proteome</keyword>
<protein>
    <submittedName>
        <fullName evidence="1">Uncharacterized protein</fullName>
    </submittedName>
</protein>
<dbReference type="EMBL" id="BJYU01000190">
    <property type="protein sequence ID" value="GEO18416.1"/>
    <property type="molecule type" value="Genomic_DNA"/>
</dbReference>
<sequence length="80" mass="8383">MGRQRGATGARQLEALVIGWSAGPGSLYDGPRIDGNTASKHRKMCALAGLAYASSATWPLMENSVSAHLPAVGPERSSRM</sequence>
<accession>A0A512C2I4</accession>
<gene>
    <name evidence="1" type="ORF">MAE02_61120</name>
</gene>
<dbReference type="AlphaFoldDB" id="A0A512C2I4"/>